<evidence type="ECO:0000259" key="1">
    <source>
        <dbReference type="Pfam" id="PF01636"/>
    </source>
</evidence>
<dbReference type="Pfam" id="PF01636">
    <property type="entry name" value="APH"/>
    <property type="match status" value="1"/>
</dbReference>
<keyword evidence="3" id="KW-1185">Reference proteome</keyword>
<dbReference type="InterPro" id="IPR002575">
    <property type="entry name" value="Aminoglycoside_PTrfase"/>
</dbReference>
<reference evidence="2" key="1">
    <citation type="submission" date="2021-06" db="EMBL/GenBank/DDBJ databases">
        <authorList>
            <person name="Criscuolo A."/>
        </authorList>
    </citation>
    <scope>NUCLEOTIDE SEQUENCE</scope>
    <source>
        <strain evidence="2">CIP111600</strain>
    </source>
</reference>
<feature type="domain" description="Aminoglycoside phosphotransferase" evidence="1">
    <location>
        <begin position="15"/>
        <end position="199"/>
    </location>
</feature>
<dbReference type="AlphaFoldDB" id="A0A916JSU3"/>
<dbReference type="GO" id="GO:0008910">
    <property type="term" value="F:kanamycin kinase activity"/>
    <property type="evidence" value="ECO:0007669"/>
    <property type="project" value="UniProtKB-EC"/>
</dbReference>
<evidence type="ECO:0000313" key="3">
    <source>
        <dbReference type="Proteomes" id="UP000693672"/>
    </source>
</evidence>
<dbReference type="InterPro" id="IPR051678">
    <property type="entry name" value="AGP_Transferase"/>
</dbReference>
<dbReference type="EMBL" id="CAJVAS010000001">
    <property type="protein sequence ID" value="CAG7600959.1"/>
    <property type="molecule type" value="Genomic_DNA"/>
</dbReference>
<keyword evidence="2" id="KW-0808">Transferase</keyword>
<proteinExistence type="predicted"/>
<gene>
    <name evidence="2" type="primary">aphA</name>
    <name evidence="2" type="ORF">PAESOLCIP111_00441</name>
</gene>
<protein>
    <submittedName>
        <fullName evidence="2">Aminoglycoside 3'-phosphotransferase</fullName>
        <ecNumber evidence="2">2.7.1.95</ecNumber>
    </submittedName>
</protein>
<organism evidence="2 3">
    <name type="scientific">Paenibacillus solanacearum</name>
    <dbReference type="NCBI Taxonomy" id="2048548"/>
    <lineage>
        <taxon>Bacteria</taxon>
        <taxon>Bacillati</taxon>
        <taxon>Bacillota</taxon>
        <taxon>Bacilli</taxon>
        <taxon>Bacillales</taxon>
        <taxon>Paenibacillaceae</taxon>
        <taxon>Paenibacillus</taxon>
    </lineage>
</organism>
<sequence length="219" mass="24967">MIKRAKGEQYSGWLFQEADVLRALRAVSLPVPDIYQLVKQPDDSQAWALLQFLEGETLREALQKERRSAKRQELIYKFGACLSAVHATPCPESLVGNSDWLDNRLKQAEYNLAHYEMDGTAELLQWLKTNKPLPQHYTFIHGDFTIDNVLVAEGNISGIIDWSGGAFGDPRYDLSLAIRPKPNAFENRMDIDAFFAGYGTQTLTEQEYIYFTNGLYAFF</sequence>
<name>A0A916JSU3_9BACL</name>
<evidence type="ECO:0000313" key="2">
    <source>
        <dbReference type="EMBL" id="CAG7600959.1"/>
    </source>
</evidence>
<accession>A0A916JSU3</accession>
<dbReference type="Proteomes" id="UP000693672">
    <property type="component" value="Unassembled WGS sequence"/>
</dbReference>
<dbReference type="PANTHER" id="PTHR21310">
    <property type="entry name" value="AMINOGLYCOSIDE PHOSPHOTRANSFERASE-RELATED-RELATED"/>
    <property type="match status" value="1"/>
</dbReference>
<comment type="caution">
    <text evidence="2">The sequence shown here is derived from an EMBL/GenBank/DDBJ whole genome shotgun (WGS) entry which is preliminary data.</text>
</comment>
<dbReference type="EC" id="2.7.1.95" evidence="2"/>